<feature type="compositionally biased region" description="Basic and acidic residues" evidence="5">
    <location>
        <begin position="95"/>
        <end position="104"/>
    </location>
</feature>
<keyword evidence="2" id="KW-0964">Secreted</keyword>
<gene>
    <name evidence="8" type="ORF">TZ96_01892</name>
</gene>
<reference evidence="8 9" key="1">
    <citation type="submission" date="2015-02" db="EMBL/GenBank/DDBJ databases">
        <title>Evolution of amylase-binding proteins of oral streptococcal species.</title>
        <authorList>
            <person name="Haase E.M."/>
        </authorList>
    </citation>
    <scope>NUCLEOTIDE SEQUENCE [LARGE SCALE GENOMIC DNA]</scope>
    <source>
        <strain evidence="8 9">UC6950A</strain>
    </source>
</reference>
<proteinExistence type="predicted"/>
<evidence type="ECO:0000256" key="1">
    <source>
        <dbReference type="ARBA" id="ARBA00022512"/>
    </source>
</evidence>
<dbReference type="PROSITE" id="PS50847">
    <property type="entry name" value="GRAM_POS_ANCHORING"/>
    <property type="match status" value="1"/>
</dbReference>
<dbReference type="Pfam" id="PF00746">
    <property type="entry name" value="Gram_pos_anchor"/>
    <property type="match status" value="1"/>
</dbReference>
<feature type="chain" id="PRO_5002461282" description="Gram-positive cocci surface proteins LPxTG domain-containing protein" evidence="6">
    <location>
        <begin position="28"/>
        <end position="595"/>
    </location>
</feature>
<evidence type="ECO:0000313" key="9">
    <source>
        <dbReference type="Proteomes" id="UP000033405"/>
    </source>
</evidence>
<evidence type="ECO:0000256" key="4">
    <source>
        <dbReference type="ARBA" id="ARBA00023088"/>
    </source>
</evidence>
<dbReference type="Proteomes" id="UP000033405">
    <property type="component" value="Unassembled WGS sequence"/>
</dbReference>
<dbReference type="AlphaFoldDB" id="A0A0F3H1Y4"/>
<dbReference type="NCBIfam" id="TIGR01167">
    <property type="entry name" value="LPXTG_anchor"/>
    <property type="match status" value="1"/>
</dbReference>
<evidence type="ECO:0000256" key="5">
    <source>
        <dbReference type="SAM" id="MobiDB-lite"/>
    </source>
</evidence>
<dbReference type="EMBL" id="JYOV01000024">
    <property type="protein sequence ID" value="KJU88181.1"/>
    <property type="molecule type" value="Genomic_DNA"/>
</dbReference>
<accession>A0A0F3H1Y4</accession>
<evidence type="ECO:0000256" key="3">
    <source>
        <dbReference type="ARBA" id="ARBA00022729"/>
    </source>
</evidence>
<feature type="compositionally biased region" description="Pro residues" evidence="5">
    <location>
        <begin position="490"/>
        <end position="539"/>
    </location>
</feature>
<feature type="signal peptide" evidence="6">
    <location>
        <begin position="1"/>
        <end position="27"/>
    </location>
</feature>
<evidence type="ECO:0000256" key="2">
    <source>
        <dbReference type="ARBA" id="ARBA00022525"/>
    </source>
</evidence>
<dbReference type="PANTHER" id="PTHR36721">
    <property type="entry name" value="PROLINE-RICH FAMILY PROTEIN"/>
    <property type="match status" value="1"/>
</dbReference>
<feature type="compositionally biased region" description="Low complexity" evidence="5">
    <location>
        <begin position="39"/>
        <end position="53"/>
    </location>
</feature>
<organism evidence="8 9">
    <name type="scientific">Streptococcus infantis</name>
    <dbReference type="NCBI Taxonomy" id="68892"/>
    <lineage>
        <taxon>Bacteria</taxon>
        <taxon>Bacillati</taxon>
        <taxon>Bacillota</taxon>
        <taxon>Bacilli</taxon>
        <taxon>Lactobacillales</taxon>
        <taxon>Streptococcaceae</taxon>
        <taxon>Streptococcus</taxon>
    </lineage>
</organism>
<evidence type="ECO:0000259" key="7">
    <source>
        <dbReference type="PROSITE" id="PS50847"/>
    </source>
</evidence>
<keyword evidence="3 6" id="KW-0732">Signal</keyword>
<feature type="region of interest" description="Disordered" evidence="5">
    <location>
        <begin position="39"/>
        <end position="104"/>
    </location>
</feature>
<feature type="domain" description="Gram-positive cocci surface proteins LPxTG" evidence="7">
    <location>
        <begin position="560"/>
        <end position="595"/>
    </location>
</feature>
<dbReference type="PANTHER" id="PTHR36721:SF1">
    <property type="entry name" value="OS04G0446401 PROTEIN"/>
    <property type="match status" value="1"/>
</dbReference>
<dbReference type="PATRIC" id="fig|28037.218.peg.1854"/>
<sequence length="595" mass="65140">MKKLTKFGIITMSVFALNLVSQSVVQADEKLSEVANTSVTLGTTSSSESENSSIRGDKLVEISNSSDSSTKVEVTTTENSTRPVETTEASSQHTTETDTSKHNNIIDEGGYVNVEGLPAHFTEDGKSVVYNYTVAFKGMHSSDRGQTVRDIRIRIPKIAGSKADFTLIGTRDANENPVSVNVPMKEITRDEIIADPNPESNLNSNSSVIPTAEELATGKKPSIVNMEDDDLGDGTVNVYAVSSKTLRSIAFHMSVTVPLEEAKKIKYLPIDVRFQWKCSQEGGISSYEEGCQHLEEYSLYQPYYANSKGEVTYGALGNPSLVDDSYVQNNHLIKSVANSNTYITPNNGDWTTIPHDININPETFFNYVKIFTLKYNPDVKYYASEFEDMADQDVSTLHYGDVVVDYVIKGTNQSIKKTYKDTPLTSIYGSDGKLVTYNTGENTDERPSSITVDGQKYNLVGISSTSAPETGELKEGTTHVIYEYEKEPAPKPNPEPTPKPNPEPTPKPNPEPTPKPNPEPAPKPNPEPTTKPNPEPAPKPIQQDKVQSSEQKVAPKKDQLPNTGTSESPSAMNLLAIIAGIFGISLFKKSKKSES</sequence>
<protein>
    <recommendedName>
        <fullName evidence="7">Gram-positive cocci surface proteins LPxTG domain-containing protein</fullName>
    </recommendedName>
</protein>
<name>A0A0F3H1Y4_9STRE</name>
<feature type="compositionally biased region" description="Polar residues" evidence="5">
    <location>
        <begin position="62"/>
        <end position="94"/>
    </location>
</feature>
<keyword evidence="1" id="KW-0134">Cell wall</keyword>
<comment type="caution">
    <text evidence="8">The sequence shown here is derived from an EMBL/GenBank/DDBJ whole genome shotgun (WGS) entry which is preliminary data.</text>
</comment>
<evidence type="ECO:0000313" key="8">
    <source>
        <dbReference type="EMBL" id="KJU88181.1"/>
    </source>
</evidence>
<feature type="region of interest" description="Disordered" evidence="5">
    <location>
        <begin position="486"/>
        <end position="568"/>
    </location>
</feature>
<dbReference type="RefSeq" id="WP_045763880.1">
    <property type="nucleotide sequence ID" value="NZ_JYOV01000024.1"/>
</dbReference>
<keyword evidence="4" id="KW-0572">Peptidoglycan-anchor</keyword>
<evidence type="ECO:0000256" key="6">
    <source>
        <dbReference type="SAM" id="SignalP"/>
    </source>
</evidence>
<dbReference type="InterPro" id="IPR019931">
    <property type="entry name" value="LPXTG_anchor"/>
</dbReference>